<comment type="caution">
    <text evidence="3">The sequence shown here is derived from an EMBL/GenBank/DDBJ whole genome shotgun (WGS) entry which is preliminary data.</text>
</comment>
<feature type="compositionally biased region" description="Low complexity" evidence="1">
    <location>
        <begin position="341"/>
        <end position="355"/>
    </location>
</feature>
<dbReference type="AlphaFoldDB" id="A0A9P6W3E1"/>
<dbReference type="SMART" id="SM00292">
    <property type="entry name" value="BRCT"/>
    <property type="match status" value="1"/>
</dbReference>
<feature type="region of interest" description="Disordered" evidence="1">
    <location>
        <begin position="1"/>
        <end position="72"/>
    </location>
</feature>
<feature type="compositionally biased region" description="Basic and acidic residues" evidence="1">
    <location>
        <begin position="383"/>
        <end position="395"/>
    </location>
</feature>
<feature type="compositionally biased region" description="Acidic residues" evidence="1">
    <location>
        <begin position="455"/>
        <end position="465"/>
    </location>
</feature>
<evidence type="ECO:0000313" key="4">
    <source>
        <dbReference type="Proteomes" id="UP000777482"/>
    </source>
</evidence>
<feature type="compositionally biased region" description="Polar residues" evidence="1">
    <location>
        <begin position="269"/>
        <end position="282"/>
    </location>
</feature>
<protein>
    <recommendedName>
        <fullName evidence="2">BRCT domain-containing protein</fullName>
    </recommendedName>
</protein>
<dbReference type="SUPFAM" id="SSF52113">
    <property type="entry name" value="BRCT domain"/>
    <property type="match status" value="1"/>
</dbReference>
<dbReference type="Pfam" id="PF00533">
    <property type="entry name" value="BRCT"/>
    <property type="match status" value="1"/>
</dbReference>
<dbReference type="Proteomes" id="UP000777482">
    <property type="component" value="Unassembled WGS sequence"/>
</dbReference>
<keyword evidence="4" id="KW-1185">Reference proteome</keyword>
<dbReference type="OrthoDB" id="427711at2759"/>
<organism evidence="3 4">
    <name type="scientific">Rhodotorula mucilaginosa</name>
    <name type="common">Yeast</name>
    <name type="synonym">Rhodotorula rubra</name>
    <dbReference type="NCBI Taxonomy" id="5537"/>
    <lineage>
        <taxon>Eukaryota</taxon>
        <taxon>Fungi</taxon>
        <taxon>Dikarya</taxon>
        <taxon>Basidiomycota</taxon>
        <taxon>Pucciniomycotina</taxon>
        <taxon>Microbotryomycetes</taxon>
        <taxon>Sporidiobolales</taxon>
        <taxon>Sporidiobolaceae</taxon>
        <taxon>Rhodotorula</taxon>
    </lineage>
</organism>
<dbReference type="InterPro" id="IPR036420">
    <property type="entry name" value="BRCT_dom_sf"/>
</dbReference>
<accession>A0A9P6W3E1</accession>
<feature type="domain" description="BRCT" evidence="2">
    <location>
        <begin position="135"/>
        <end position="230"/>
    </location>
</feature>
<dbReference type="EMBL" id="PUHQ01000019">
    <property type="protein sequence ID" value="KAG0663554.1"/>
    <property type="molecule type" value="Genomic_DNA"/>
</dbReference>
<feature type="region of interest" description="Disordered" evidence="1">
    <location>
        <begin position="341"/>
        <end position="474"/>
    </location>
</feature>
<evidence type="ECO:0000259" key="2">
    <source>
        <dbReference type="PROSITE" id="PS50172"/>
    </source>
</evidence>
<gene>
    <name evidence="3" type="ORF">C6P46_002450</name>
</gene>
<evidence type="ECO:0000256" key="1">
    <source>
        <dbReference type="SAM" id="MobiDB-lite"/>
    </source>
</evidence>
<sequence>MEAYLSSTKPRHASTAARTDSLKPASSHPSTSSSSHRAGSVNPAQGKPRPYESLTDAPKAPASLTSKNMVQGGLRDRNKAIINTLGKEDNPITNSTAYSRTMHIQSCATGHQSGGGGKRWTLHRNAKLKLQAADSETQALKGVIAYINGYTGRDVTNTQLKELVERQGGSFVTVASARVTHIFVTENLSAKKAQHYLEARRKNGTKLVTPEWAIACAERGKRVSEAKYAAPVFNELQESTYAFFSRSSASPAADPPNAPSSPERPGARTRSSYKQTRESNSPEPGPARRTPEPVPAPPSSILLPAAPVSPLRRSPRRSFSTIKTTTTTTSATALLLAEIKAAKAQRSPSRSPASKAAERKRGWCATWECVVESPGSRKRRRKREETQRVEKEKENGVAATNSKASRRSKAKPPSAEEVLVLNSSDAEDDSAASLPRAAGPPYGLLTSASERGTDADADEEEEDEWSLPPSAQRR</sequence>
<name>A0A9P6W3E1_RHOMI</name>
<dbReference type="PROSITE" id="PS50172">
    <property type="entry name" value="BRCT"/>
    <property type="match status" value="1"/>
</dbReference>
<dbReference type="InterPro" id="IPR001357">
    <property type="entry name" value="BRCT_dom"/>
</dbReference>
<evidence type="ECO:0000313" key="3">
    <source>
        <dbReference type="EMBL" id="KAG0663554.1"/>
    </source>
</evidence>
<feature type="compositionally biased region" description="Low complexity" evidence="1">
    <location>
        <begin position="299"/>
        <end position="325"/>
    </location>
</feature>
<reference evidence="3 4" key="1">
    <citation type="submission" date="2020-11" db="EMBL/GenBank/DDBJ databases">
        <title>Kefir isolates.</title>
        <authorList>
            <person name="Marcisauskas S."/>
            <person name="Kim Y."/>
            <person name="Blasche S."/>
        </authorList>
    </citation>
    <scope>NUCLEOTIDE SEQUENCE [LARGE SCALE GENOMIC DNA]</scope>
    <source>
        <strain evidence="3 4">KR</strain>
    </source>
</reference>
<dbReference type="Gene3D" id="3.40.50.10190">
    <property type="entry name" value="BRCT domain"/>
    <property type="match status" value="1"/>
</dbReference>
<proteinExistence type="predicted"/>
<feature type="region of interest" description="Disordered" evidence="1">
    <location>
        <begin position="247"/>
        <end position="325"/>
    </location>
</feature>
<feature type="compositionally biased region" description="Low complexity" evidence="1">
    <location>
        <begin position="22"/>
        <end position="40"/>
    </location>
</feature>